<feature type="domain" description="ABC transmembrane type-1" evidence="14">
    <location>
        <begin position="108"/>
        <end position="298"/>
    </location>
</feature>
<keyword evidence="4" id="KW-0997">Cell inner membrane</keyword>
<evidence type="ECO:0000259" key="14">
    <source>
        <dbReference type="PROSITE" id="PS50928"/>
    </source>
</evidence>
<keyword evidence="5 12" id="KW-0812">Transmembrane</keyword>
<organism evidence="15 16">
    <name type="scientific">Galbitalea soli</name>
    <dbReference type="NCBI Taxonomy" id="1268042"/>
    <lineage>
        <taxon>Bacteria</taxon>
        <taxon>Bacillati</taxon>
        <taxon>Actinomycetota</taxon>
        <taxon>Actinomycetes</taxon>
        <taxon>Micrococcales</taxon>
        <taxon>Microbacteriaceae</taxon>
        <taxon>Galbitalea</taxon>
    </lineage>
</organism>
<keyword evidence="3" id="KW-1003">Cell membrane</keyword>
<evidence type="ECO:0000256" key="1">
    <source>
        <dbReference type="ARBA" id="ARBA00004429"/>
    </source>
</evidence>
<evidence type="ECO:0000256" key="7">
    <source>
        <dbReference type="ARBA" id="ARBA00022927"/>
    </source>
</evidence>
<accession>A0A7C9TQC7</accession>
<dbReference type="PANTHER" id="PTHR43386:SF2">
    <property type="entry name" value="OLIGOPEPTIDE TRANSPORT SYSTEM PERMEASE PROTEIN OPPC"/>
    <property type="match status" value="1"/>
</dbReference>
<dbReference type="GO" id="GO:0015833">
    <property type="term" value="P:peptide transport"/>
    <property type="evidence" value="ECO:0007669"/>
    <property type="project" value="UniProtKB-KW"/>
</dbReference>
<keyword evidence="9 12" id="KW-0472">Membrane</keyword>
<reference evidence="15 16" key="1">
    <citation type="journal article" date="2014" name="Int. J. Syst. Evol. Microbiol.">
        <title>Description of Galbitalea soli gen. nov., sp. nov., and Frondihabitans sucicola sp. nov.</title>
        <authorList>
            <person name="Kim S.J."/>
            <person name="Lim J.M."/>
            <person name="Ahn J.H."/>
            <person name="Weon H.Y."/>
            <person name="Hamada M."/>
            <person name="Suzuki K."/>
            <person name="Ahn T.Y."/>
            <person name="Kwon S.W."/>
        </authorList>
    </citation>
    <scope>NUCLEOTIDE SEQUENCE [LARGE SCALE GENOMIC DNA]</scope>
    <source>
        <strain evidence="15 16">NBRC 108727</strain>
    </source>
</reference>
<evidence type="ECO:0000256" key="10">
    <source>
        <dbReference type="ARBA" id="ARBA00024202"/>
    </source>
</evidence>
<dbReference type="GO" id="GO:0015031">
    <property type="term" value="P:protein transport"/>
    <property type="evidence" value="ECO:0007669"/>
    <property type="project" value="UniProtKB-KW"/>
</dbReference>
<keyword evidence="6" id="KW-0571">Peptide transport</keyword>
<evidence type="ECO:0000256" key="12">
    <source>
        <dbReference type="RuleBase" id="RU363032"/>
    </source>
</evidence>
<gene>
    <name evidence="15" type="ORF">G3T37_04565</name>
</gene>
<feature type="region of interest" description="Disordered" evidence="13">
    <location>
        <begin position="313"/>
        <end position="340"/>
    </location>
</feature>
<comment type="subcellular location">
    <subcellularLocation>
        <location evidence="1">Cell inner membrane</location>
        <topology evidence="1">Multi-pass membrane protein</topology>
    </subcellularLocation>
    <subcellularLocation>
        <location evidence="12">Cell membrane</location>
        <topology evidence="12">Multi-pass membrane protein</topology>
    </subcellularLocation>
</comment>
<evidence type="ECO:0000313" key="15">
    <source>
        <dbReference type="EMBL" id="NEM90622.1"/>
    </source>
</evidence>
<dbReference type="PANTHER" id="PTHR43386">
    <property type="entry name" value="OLIGOPEPTIDE TRANSPORT SYSTEM PERMEASE PROTEIN APPC"/>
    <property type="match status" value="1"/>
</dbReference>
<dbReference type="CDD" id="cd06261">
    <property type="entry name" value="TM_PBP2"/>
    <property type="match status" value="1"/>
</dbReference>
<feature type="transmembrane region" description="Helical" evidence="12">
    <location>
        <begin position="112"/>
        <end position="135"/>
    </location>
</feature>
<keyword evidence="7" id="KW-0653">Protein transport</keyword>
<dbReference type="Pfam" id="PF00528">
    <property type="entry name" value="BPD_transp_1"/>
    <property type="match status" value="1"/>
</dbReference>
<name>A0A7C9TQC7_9MICO</name>
<feature type="transmembrane region" description="Helical" evidence="12">
    <location>
        <begin position="279"/>
        <end position="301"/>
    </location>
</feature>
<evidence type="ECO:0000313" key="16">
    <source>
        <dbReference type="Proteomes" id="UP000479756"/>
    </source>
</evidence>
<evidence type="ECO:0000256" key="5">
    <source>
        <dbReference type="ARBA" id="ARBA00022692"/>
    </source>
</evidence>
<feature type="transmembrane region" description="Helical" evidence="12">
    <location>
        <begin position="173"/>
        <end position="191"/>
    </location>
</feature>
<evidence type="ECO:0000256" key="6">
    <source>
        <dbReference type="ARBA" id="ARBA00022856"/>
    </source>
</evidence>
<evidence type="ECO:0000256" key="8">
    <source>
        <dbReference type="ARBA" id="ARBA00022989"/>
    </source>
</evidence>
<evidence type="ECO:0000256" key="2">
    <source>
        <dbReference type="ARBA" id="ARBA00022448"/>
    </source>
</evidence>
<dbReference type="Gene3D" id="1.10.3720.10">
    <property type="entry name" value="MetI-like"/>
    <property type="match status" value="1"/>
</dbReference>
<keyword evidence="2 12" id="KW-0813">Transport</keyword>
<sequence length="340" mass="36445">MKEVEGLSLGRIVLRRFLRHKGAMISLVVLLLVVILSFSAIGINVLGWHTTGWWKWTYDAVPQPENGTAPTLSLIPQWLGGSGIHLGNHPFGQDDVGHDMFARVMRGMQQSLMIILVTGVASTVLGTVIGSVAGYVGGVVDSLLMRLTDLIIIVPLILLAAIVAHLFSNAGSIALALVLGGLVWTSLARLVRGEVLALREREFVEAARVAGASAARIIFRHILPNAVGVIIVSATLTMSATILTETALSYLGLGVHAPDVSLGSLISQYETAFTTRPWLFWWPGIFIVIIALSINFIGDGLRDAFDPRQRRSLGRKALKEKSEARPKPVTDAGPVADAGA</sequence>
<dbReference type="AlphaFoldDB" id="A0A7C9TQC7"/>
<evidence type="ECO:0000256" key="13">
    <source>
        <dbReference type="SAM" id="MobiDB-lite"/>
    </source>
</evidence>
<keyword evidence="16" id="KW-1185">Reference proteome</keyword>
<dbReference type="EMBL" id="JAAGWZ010000001">
    <property type="protein sequence ID" value="NEM90622.1"/>
    <property type="molecule type" value="Genomic_DNA"/>
</dbReference>
<evidence type="ECO:0000256" key="4">
    <source>
        <dbReference type="ARBA" id="ARBA00022519"/>
    </source>
</evidence>
<dbReference type="InterPro" id="IPR050366">
    <property type="entry name" value="BP-dependent_transpt_permease"/>
</dbReference>
<evidence type="ECO:0000256" key="3">
    <source>
        <dbReference type="ARBA" id="ARBA00022475"/>
    </source>
</evidence>
<evidence type="ECO:0000256" key="11">
    <source>
        <dbReference type="ARBA" id="ARBA00072251"/>
    </source>
</evidence>
<dbReference type="GO" id="GO:0005886">
    <property type="term" value="C:plasma membrane"/>
    <property type="evidence" value="ECO:0007669"/>
    <property type="project" value="UniProtKB-SubCell"/>
</dbReference>
<dbReference type="Pfam" id="PF12911">
    <property type="entry name" value="OppC_N"/>
    <property type="match status" value="1"/>
</dbReference>
<comment type="similarity">
    <text evidence="10">Belongs to the binding-protein-dependent transport system permease family. OppBC subfamily.</text>
</comment>
<feature type="transmembrane region" description="Helical" evidence="12">
    <location>
        <begin position="147"/>
        <end position="167"/>
    </location>
</feature>
<feature type="transmembrane region" description="Helical" evidence="12">
    <location>
        <begin position="222"/>
        <end position="243"/>
    </location>
</feature>
<dbReference type="PROSITE" id="PS50928">
    <property type="entry name" value="ABC_TM1"/>
    <property type="match status" value="1"/>
</dbReference>
<protein>
    <recommendedName>
        <fullName evidence="11">Oligopeptide transport system permease protein OppC</fullName>
    </recommendedName>
</protein>
<dbReference type="InterPro" id="IPR025966">
    <property type="entry name" value="OppC_N"/>
</dbReference>
<evidence type="ECO:0000256" key="9">
    <source>
        <dbReference type="ARBA" id="ARBA00023136"/>
    </source>
</evidence>
<comment type="caution">
    <text evidence="15">The sequence shown here is derived from an EMBL/GenBank/DDBJ whole genome shotgun (WGS) entry which is preliminary data.</text>
</comment>
<dbReference type="GO" id="GO:0055085">
    <property type="term" value="P:transmembrane transport"/>
    <property type="evidence" value="ECO:0007669"/>
    <property type="project" value="InterPro"/>
</dbReference>
<keyword evidence="8 12" id="KW-1133">Transmembrane helix</keyword>
<dbReference type="SUPFAM" id="SSF161098">
    <property type="entry name" value="MetI-like"/>
    <property type="match status" value="1"/>
</dbReference>
<dbReference type="InterPro" id="IPR035906">
    <property type="entry name" value="MetI-like_sf"/>
</dbReference>
<dbReference type="Proteomes" id="UP000479756">
    <property type="component" value="Unassembled WGS sequence"/>
</dbReference>
<feature type="transmembrane region" description="Helical" evidence="12">
    <location>
        <begin position="24"/>
        <end position="48"/>
    </location>
</feature>
<proteinExistence type="inferred from homology"/>
<feature type="compositionally biased region" description="Basic and acidic residues" evidence="13">
    <location>
        <begin position="317"/>
        <end position="328"/>
    </location>
</feature>
<dbReference type="InterPro" id="IPR000515">
    <property type="entry name" value="MetI-like"/>
</dbReference>